<dbReference type="Proteomes" id="UP001596496">
    <property type="component" value="Unassembled WGS sequence"/>
</dbReference>
<keyword evidence="10 12" id="KW-0472">Membrane</keyword>
<evidence type="ECO:0000259" key="13">
    <source>
        <dbReference type="PROSITE" id="PS50109"/>
    </source>
</evidence>
<evidence type="ECO:0000256" key="2">
    <source>
        <dbReference type="ARBA" id="ARBA00004236"/>
    </source>
</evidence>
<organism evidence="15 16">
    <name type="scientific">Sphaerisporangium rhizosphaerae</name>
    <dbReference type="NCBI Taxonomy" id="2269375"/>
    <lineage>
        <taxon>Bacteria</taxon>
        <taxon>Bacillati</taxon>
        <taxon>Actinomycetota</taxon>
        <taxon>Actinomycetes</taxon>
        <taxon>Streptosporangiales</taxon>
        <taxon>Streptosporangiaceae</taxon>
        <taxon>Sphaerisporangium</taxon>
    </lineage>
</organism>
<gene>
    <name evidence="15" type="ORF">ACFQSB_38700</name>
</gene>
<dbReference type="Pfam" id="PF00512">
    <property type="entry name" value="HisKA"/>
    <property type="match status" value="1"/>
</dbReference>
<evidence type="ECO:0000313" key="16">
    <source>
        <dbReference type="Proteomes" id="UP001596496"/>
    </source>
</evidence>
<dbReference type="Gene3D" id="3.30.565.10">
    <property type="entry name" value="Histidine kinase-like ATPase, C-terminal domain"/>
    <property type="match status" value="1"/>
</dbReference>
<dbReference type="EC" id="2.7.13.3" evidence="3"/>
<dbReference type="InterPro" id="IPR005467">
    <property type="entry name" value="His_kinase_dom"/>
</dbReference>
<evidence type="ECO:0000256" key="3">
    <source>
        <dbReference type="ARBA" id="ARBA00012438"/>
    </source>
</evidence>
<evidence type="ECO:0000256" key="10">
    <source>
        <dbReference type="ARBA" id="ARBA00023136"/>
    </source>
</evidence>
<dbReference type="RefSeq" id="WP_380832213.1">
    <property type="nucleotide sequence ID" value="NZ_JBHTCG010000054.1"/>
</dbReference>
<dbReference type="PROSITE" id="PS50109">
    <property type="entry name" value="HIS_KIN"/>
    <property type="match status" value="1"/>
</dbReference>
<feature type="domain" description="Histidine kinase" evidence="13">
    <location>
        <begin position="247"/>
        <end position="452"/>
    </location>
</feature>
<dbReference type="InterPro" id="IPR003660">
    <property type="entry name" value="HAMP_dom"/>
</dbReference>
<name>A0ABW2PIJ4_9ACTN</name>
<evidence type="ECO:0000256" key="4">
    <source>
        <dbReference type="ARBA" id="ARBA00022553"/>
    </source>
</evidence>
<feature type="compositionally biased region" description="Pro residues" evidence="11">
    <location>
        <begin position="459"/>
        <end position="473"/>
    </location>
</feature>
<dbReference type="InterPro" id="IPR004358">
    <property type="entry name" value="Sig_transdc_His_kin-like_C"/>
</dbReference>
<dbReference type="Pfam" id="PF02518">
    <property type="entry name" value="HATPase_c"/>
    <property type="match status" value="1"/>
</dbReference>
<keyword evidence="7 15" id="KW-0418">Kinase</keyword>
<evidence type="ECO:0000256" key="6">
    <source>
        <dbReference type="ARBA" id="ARBA00022692"/>
    </source>
</evidence>
<keyword evidence="16" id="KW-1185">Reference proteome</keyword>
<dbReference type="CDD" id="cd00075">
    <property type="entry name" value="HATPase"/>
    <property type="match status" value="1"/>
</dbReference>
<sequence length="481" mass="50809">MRWPAETLRGRLLAGLLSVTAVGLAALSVVSVLVLRGHLLDRTDATLAAAATASAARLVRASNIALVNASPTSAVALLNLTTDRGRLLAGDDPEAVHVPEMLERMGGARLQQLADSGRPFALTDRLRAAAARMTVGNRVVVVAVPLDEVEDAVRRLVVTELVTGVVLLALLALLGRSLIGRGLAPLSRMATTAQLVAEGGDLSARMPEGRSEAGRLGSTINLMLTRIQDAFAARWASEERVRRFAADASHELRNPLTTIHGYAELYRQGAIPAEEVPQVMRRIEDEAARMTRLVSELLELARLDKGAPLTMAPVDLTAVAAEVADDFTALDPDHPVTVEAPGRLVAVVDEARIRQVLVNLLANVRAHTPPGTVATVRLTPPAVLEVSDDGPGMSPEHATLAFDRFHHSACSDGSGLGLAIVQAIATAHGGQATLRSLPGQGTLVRVVLPDLSTMYEAPQPSPRAVLPPPPSGPARPLRRRS</sequence>
<proteinExistence type="predicted"/>
<dbReference type="PANTHER" id="PTHR45436:SF5">
    <property type="entry name" value="SENSOR HISTIDINE KINASE TRCS"/>
    <property type="match status" value="1"/>
</dbReference>
<protein>
    <recommendedName>
        <fullName evidence="3">histidine kinase</fullName>
        <ecNumber evidence="3">2.7.13.3</ecNumber>
    </recommendedName>
</protein>
<dbReference type="PANTHER" id="PTHR45436">
    <property type="entry name" value="SENSOR HISTIDINE KINASE YKOH"/>
    <property type="match status" value="1"/>
</dbReference>
<evidence type="ECO:0000256" key="12">
    <source>
        <dbReference type="SAM" id="Phobius"/>
    </source>
</evidence>
<dbReference type="SUPFAM" id="SSF47384">
    <property type="entry name" value="Homodimeric domain of signal transducing histidine kinase"/>
    <property type="match status" value="1"/>
</dbReference>
<dbReference type="SMART" id="SM00388">
    <property type="entry name" value="HisKA"/>
    <property type="match status" value="1"/>
</dbReference>
<dbReference type="CDD" id="cd00082">
    <property type="entry name" value="HisKA"/>
    <property type="match status" value="1"/>
</dbReference>
<accession>A0ABW2PIJ4</accession>
<evidence type="ECO:0000256" key="11">
    <source>
        <dbReference type="SAM" id="MobiDB-lite"/>
    </source>
</evidence>
<dbReference type="InterPro" id="IPR003661">
    <property type="entry name" value="HisK_dim/P_dom"/>
</dbReference>
<reference evidence="16" key="1">
    <citation type="journal article" date="2019" name="Int. J. Syst. Evol. Microbiol.">
        <title>The Global Catalogue of Microorganisms (GCM) 10K type strain sequencing project: providing services to taxonomists for standard genome sequencing and annotation.</title>
        <authorList>
            <consortium name="The Broad Institute Genomics Platform"/>
            <consortium name="The Broad Institute Genome Sequencing Center for Infectious Disease"/>
            <person name="Wu L."/>
            <person name="Ma J."/>
        </authorList>
    </citation>
    <scope>NUCLEOTIDE SEQUENCE [LARGE SCALE GENOMIC DNA]</scope>
    <source>
        <strain evidence="16">CECT 7649</strain>
    </source>
</reference>
<comment type="subcellular location">
    <subcellularLocation>
        <location evidence="2">Cell membrane</location>
    </subcellularLocation>
</comment>
<dbReference type="InterPro" id="IPR003594">
    <property type="entry name" value="HATPase_dom"/>
</dbReference>
<dbReference type="PRINTS" id="PR00344">
    <property type="entry name" value="BCTRLSENSOR"/>
</dbReference>
<keyword evidence="6 12" id="KW-0812">Transmembrane</keyword>
<dbReference type="InterPro" id="IPR050428">
    <property type="entry name" value="TCS_sensor_his_kinase"/>
</dbReference>
<feature type="region of interest" description="Disordered" evidence="11">
    <location>
        <begin position="456"/>
        <end position="481"/>
    </location>
</feature>
<keyword evidence="8 12" id="KW-1133">Transmembrane helix</keyword>
<feature type="domain" description="HAMP" evidence="14">
    <location>
        <begin position="180"/>
        <end position="232"/>
    </location>
</feature>
<dbReference type="SMART" id="SM00387">
    <property type="entry name" value="HATPase_c"/>
    <property type="match status" value="1"/>
</dbReference>
<evidence type="ECO:0000256" key="7">
    <source>
        <dbReference type="ARBA" id="ARBA00022777"/>
    </source>
</evidence>
<keyword evidence="5" id="KW-0808">Transferase</keyword>
<dbReference type="PROSITE" id="PS50885">
    <property type="entry name" value="HAMP"/>
    <property type="match status" value="1"/>
</dbReference>
<dbReference type="Gene3D" id="1.10.287.130">
    <property type="match status" value="1"/>
</dbReference>
<keyword evidence="9" id="KW-0902">Two-component regulatory system</keyword>
<keyword evidence="4" id="KW-0597">Phosphoprotein</keyword>
<evidence type="ECO:0000256" key="8">
    <source>
        <dbReference type="ARBA" id="ARBA00022989"/>
    </source>
</evidence>
<dbReference type="InterPro" id="IPR036890">
    <property type="entry name" value="HATPase_C_sf"/>
</dbReference>
<dbReference type="SMART" id="SM00304">
    <property type="entry name" value="HAMP"/>
    <property type="match status" value="1"/>
</dbReference>
<dbReference type="SUPFAM" id="SSF55874">
    <property type="entry name" value="ATPase domain of HSP90 chaperone/DNA topoisomerase II/histidine kinase"/>
    <property type="match status" value="1"/>
</dbReference>
<dbReference type="Pfam" id="PF00672">
    <property type="entry name" value="HAMP"/>
    <property type="match status" value="1"/>
</dbReference>
<evidence type="ECO:0000259" key="14">
    <source>
        <dbReference type="PROSITE" id="PS50885"/>
    </source>
</evidence>
<comment type="catalytic activity">
    <reaction evidence="1">
        <text>ATP + protein L-histidine = ADP + protein N-phospho-L-histidine.</text>
        <dbReference type="EC" id="2.7.13.3"/>
    </reaction>
</comment>
<dbReference type="Gene3D" id="6.10.340.10">
    <property type="match status" value="1"/>
</dbReference>
<dbReference type="EMBL" id="JBHTCG010000054">
    <property type="protein sequence ID" value="MFC7388191.1"/>
    <property type="molecule type" value="Genomic_DNA"/>
</dbReference>
<feature type="transmembrane region" description="Helical" evidence="12">
    <location>
        <begin position="12"/>
        <end position="35"/>
    </location>
</feature>
<evidence type="ECO:0000256" key="1">
    <source>
        <dbReference type="ARBA" id="ARBA00000085"/>
    </source>
</evidence>
<comment type="caution">
    <text evidence="15">The sequence shown here is derived from an EMBL/GenBank/DDBJ whole genome shotgun (WGS) entry which is preliminary data.</text>
</comment>
<dbReference type="GO" id="GO:0016301">
    <property type="term" value="F:kinase activity"/>
    <property type="evidence" value="ECO:0007669"/>
    <property type="project" value="UniProtKB-KW"/>
</dbReference>
<dbReference type="InterPro" id="IPR036097">
    <property type="entry name" value="HisK_dim/P_sf"/>
</dbReference>
<dbReference type="CDD" id="cd06225">
    <property type="entry name" value="HAMP"/>
    <property type="match status" value="1"/>
</dbReference>
<evidence type="ECO:0000313" key="15">
    <source>
        <dbReference type="EMBL" id="MFC7388191.1"/>
    </source>
</evidence>
<evidence type="ECO:0000256" key="5">
    <source>
        <dbReference type="ARBA" id="ARBA00022679"/>
    </source>
</evidence>
<evidence type="ECO:0000256" key="9">
    <source>
        <dbReference type="ARBA" id="ARBA00023012"/>
    </source>
</evidence>